<evidence type="ECO:0000256" key="1">
    <source>
        <dbReference type="SAM" id="MobiDB-lite"/>
    </source>
</evidence>
<evidence type="ECO:0000313" key="2">
    <source>
        <dbReference type="EMBL" id="TFK43618.1"/>
    </source>
</evidence>
<reference evidence="2 3" key="1">
    <citation type="journal article" date="2019" name="Nat. Ecol. Evol.">
        <title>Megaphylogeny resolves global patterns of mushroom evolution.</title>
        <authorList>
            <person name="Varga T."/>
            <person name="Krizsan K."/>
            <person name="Foldi C."/>
            <person name="Dima B."/>
            <person name="Sanchez-Garcia M."/>
            <person name="Sanchez-Ramirez S."/>
            <person name="Szollosi G.J."/>
            <person name="Szarkandi J.G."/>
            <person name="Papp V."/>
            <person name="Albert L."/>
            <person name="Andreopoulos W."/>
            <person name="Angelini C."/>
            <person name="Antonin V."/>
            <person name="Barry K.W."/>
            <person name="Bougher N.L."/>
            <person name="Buchanan P."/>
            <person name="Buyck B."/>
            <person name="Bense V."/>
            <person name="Catcheside P."/>
            <person name="Chovatia M."/>
            <person name="Cooper J."/>
            <person name="Damon W."/>
            <person name="Desjardin D."/>
            <person name="Finy P."/>
            <person name="Geml J."/>
            <person name="Haridas S."/>
            <person name="Hughes K."/>
            <person name="Justo A."/>
            <person name="Karasinski D."/>
            <person name="Kautmanova I."/>
            <person name="Kiss B."/>
            <person name="Kocsube S."/>
            <person name="Kotiranta H."/>
            <person name="LaButti K.M."/>
            <person name="Lechner B.E."/>
            <person name="Liimatainen K."/>
            <person name="Lipzen A."/>
            <person name="Lukacs Z."/>
            <person name="Mihaltcheva S."/>
            <person name="Morgado L.N."/>
            <person name="Niskanen T."/>
            <person name="Noordeloos M.E."/>
            <person name="Ohm R.A."/>
            <person name="Ortiz-Santana B."/>
            <person name="Ovrebo C."/>
            <person name="Racz N."/>
            <person name="Riley R."/>
            <person name="Savchenko A."/>
            <person name="Shiryaev A."/>
            <person name="Soop K."/>
            <person name="Spirin V."/>
            <person name="Szebenyi C."/>
            <person name="Tomsovsky M."/>
            <person name="Tulloss R.E."/>
            <person name="Uehling J."/>
            <person name="Grigoriev I.V."/>
            <person name="Vagvolgyi C."/>
            <person name="Papp T."/>
            <person name="Martin F.M."/>
            <person name="Miettinen O."/>
            <person name="Hibbett D.S."/>
            <person name="Nagy L.G."/>
        </authorList>
    </citation>
    <scope>NUCLEOTIDE SEQUENCE [LARGE SCALE GENOMIC DNA]</scope>
    <source>
        <strain evidence="2 3">CBS 166.37</strain>
    </source>
</reference>
<keyword evidence="3" id="KW-1185">Reference proteome</keyword>
<feature type="compositionally biased region" description="Low complexity" evidence="1">
    <location>
        <begin position="88"/>
        <end position="105"/>
    </location>
</feature>
<dbReference type="AlphaFoldDB" id="A0A5C3MI63"/>
<feature type="compositionally biased region" description="Polar residues" evidence="1">
    <location>
        <begin position="66"/>
        <end position="80"/>
    </location>
</feature>
<gene>
    <name evidence="2" type="ORF">BDQ12DRAFT_675282</name>
</gene>
<organism evidence="2 3">
    <name type="scientific">Crucibulum laeve</name>
    <dbReference type="NCBI Taxonomy" id="68775"/>
    <lineage>
        <taxon>Eukaryota</taxon>
        <taxon>Fungi</taxon>
        <taxon>Dikarya</taxon>
        <taxon>Basidiomycota</taxon>
        <taxon>Agaricomycotina</taxon>
        <taxon>Agaricomycetes</taxon>
        <taxon>Agaricomycetidae</taxon>
        <taxon>Agaricales</taxon>
        <taxon>Agaricineae</taxon>
        <taxon>Nidulariaceae</taxon>
        <taxon>Crucibulum</taxon>
    </lineage>
</organism>
<evidence type="ECO:0000313" key="3">
    <source>
        <dbReference type="Proteomes" id="UP000308652"/>
    </source>
</evidence>
<accession>A0A5C3MI63</accession>
<name>A0A5C3MI63_9AGAR</name>
<dbReference type="EMBL" id="ML213591">
    <property type="protein sequence ID" value="TFK43618.1"/>
    <property type="molecule type" value="Genomic_DNA"/>
</dbReference>
<feature type="region of interest" description="Disordered" evidence="1">
    <location>
        <begin position="55"/>
        <end position="118"/>
    </location>
</feature>
<dbReference type="OrthoDB" id="3005035at2759"/>
<sequence>MNFNNAPLVISLGEGLDIRPNALEVPIPRRRVVSDPCLPERLPTSGFIQREAEELAPRATLRQLRRSPSPTEENETPTSADSKHTRRPSTSSATSSSSIKSAVRSFLKSPPTSRTPADWKAPEAYQVFRAIEERDVMFLMQVRDNAFHLLLRNSGNATPLVHAMRLGYKDVAIILLGAFSRWVNHLEDEDIEKQHIQTYLKALRTNLKLAIDEGLASSQSDLIASFMQTLIMSEGNKWVLSQVSAISRALNVGMEATPVRMAGDAVRSFATKRLGKAELIASFEDYVANATGDLLMMSAWSSVLQSVQGDMIPTYYFARDDRVYKAFVDRLDQHKTEIQRKCSRRLKWQIRVLRTCLEGRSVTYRRKVELLTGELDESDVV</sequence>
<proteinExistence type="predicted"/>
<protein>
    <submittedName>
        <fullName evidence="2">Uncharacterized protein</fullName>
    </submittedName>
</protein>
<dbReference type="Proteomes" id="UP000308652">
    <property type="component" value="Unassembled WGS sequence"/>
</dbReference>